<accession>A0A1I2PN15</accession>
<organism evidence="2 3">
    <name type="scientific">Sporolactobacillus nakayamae</name>
    <dbReference type="NCBI Taxonomy" id="269670"/>
    <lineage>
        <taxon>Bacteria</taxon>
        <taxon>Bacillati</taxon>
        <taxon>Bacillota</taxon>
        <taxon>Bacilli</taxon>
        <taxon>Bacillales</taxon>
        <taxon>Sporolactobacillaceae</taxon>
        <taxon>Sporolactobacillus</taxon>
    </lineage>
</organism>
<dbReference type="InterPro" id="IPR007712">
    <property type="entry name" value="RelE/ParE_toxin"/>
</dbReference>
<name>A0A1I2PN15_9BACL</name>
<dbReference type="EMBL" id="FOOY01000005">
    <property type="protein sequence ID" value="SFG17424.1"/>
    <property type="molecule type" value="Genomic_DNA"/>
</dbReference>
<evidence type="ECO:0000256" key="1">
    <source>
        <dbReference type="ARBA" id="ARBA00022649"/>
    </source>
</evidence>
<evidence type="ECO:0000313" key="2">
    <source>
        <dbReference type="EMBL" id="SFG17424.1"/>
    </source>
</evidence>
<gene>
    <name evidence="2" type="ORF">SAMN02982927_00900</name>
</gene>
<dbReference type="SUPFAM" id="SSF143011">
    <property type="entry name" value="RelE-like"/>
    <property type="match status" value="1"/>
</dbReference>
<dbReference type="AlphaFoldDB" id="A0A1I2PN15"/>
<protein>
    <submittedName>
        <fullName evidence="2">Toxin ParE1/3/4</fullName>
    </submittedName>
</protein>
<keyword evidence="1" id="KW-1277">Toxin-antitoxin system</keyword>
<dbReference type="OrthoDB" id="362857at2"/>
<dbReference type="RefSeq" id="WP_093670484.1">
    <property type="nucleotide sequence ID" value="NZ_FOOY01000005.1"/>
</dbReference>
<sequence>MSTYKLMMSIPAVNDLQEISRYIARELREPETAQKLVAKIKRNVMRLSELPTRYPCTADPYLASRGIRRIAVDHYLVFYLIHEEERTVSIIRILSGKRNWEQLL</sequence>
<dbReference type="Gene3D" id="3.30.2310.20">
    <property type="entry name" value="RelE-like"/>
    <property type="match status" value="1"/>
</dbReference>
<dbReference type="STRING" id="269670.SAMN02982927_00900"/>
<dbReference type="InterPro" id="IPR035093">
    <property type="entry name" value="RelE/ParE_toxin_dom_sf"/>
</dbReference>
<proteinExistence type="predicted"/>
<evidence type="ECO:0000313" key="3">
    <source>
        <dbReference type="Proteomes" id="UP000198752"/>
    </source>
</evidence>
<dbReference type="Proteomes" id="UP000198752">
    <property type="component" value="Unassembled WGS sequence"/>
</dbReference>
<reference evidence="3" key="1">
    <citation type="submission" date="2016-10" db="EMBL/GenBank/DDBJ databases">
        <authorList>
            <person name="Varghese N."/>
            <person name="Submissions S."/>
        </authorList>
    </citation>
    <scope>NUCLEOTIDE SEQUENCE [LARGE SCALE GENOMIC DNA]</scope>
    <source>
        <strain evidence="3">ATCC 700379</strain>
    </source>
</reference>
<keyword evidence="3" id="KW-1185">Reference proteome</keyword>
<dbReference type="Pfam" id="PF05016">
    <property type="entry name" value="ParE_toxin"/>
    <property type="match status" value="1"/>
</dbReference>